<accession>A0A9E7KXJ6</accession>
<feature type="region of interest" description="Disordered" evidence="1">
    <location>
        <begin position="78"/>
        <end position="97"/>
    </location>
</feature>
<proteinExistence type="predicted"/>
<reference evidence="2" key="1">
    <citation type="submission" date="2022-05" db="EMBL/GenBank/DDBJ databases">
        <title>The Musa troglodytarum L. genome provides insights into the mechanism of non-climacteric behaviour and enrichment of carotenoids.</title>
        <authorList>
            <person name="Wang J."/>
        </authorList>
    </citation>
    <scope>NUCLEOTIDE SEQUENCE</scope>
    <source>
        <tissue evidence="2">Leaf</tissue>
    </source>
</reference>
<dbReference type="AlphaFoldDB" id="A0A9E7KXJ6"/>
<gene>
    <name evidence="2" type="ORF">MUK42_13223</name>
</gene>
<evidence type="ECO:0000256" key="1">
    <source>
        <dbReference type="SAM" id="MobiDB-lite"/>
    </source>
</evidence>
<dbReference type="Proteomes" id="UP001055439">
    <property type="component" value="Chromosome 8"/>
</dbReference>
<protein>
    <submittedName>
        <fullName evidence="2">Uncharacterized protein</fullName>
    </submittedName>
</protein>
<sequence>MWGFNSTPVKSNQQFFPIKSGQLRQNLSHEPLDAMYCRRGSTAFPSDMARKDLASWALPTTLSPEANKVTDWCLDKTDNGVGSKTRKNPKINGEKRSKGWIGNDVAFPSNLSSDGALEVAFFWL</sequence>
<evidence type="ECO:0000313" key="2">
    <source>
        <dbReference type="EMBL" id="URE38048.1"/>
    </source>
</evidence>
<dbReference type="EMBL" id="CP097510">
    <property type="protein sequence ID" value="URE38048.1"/>
    <property type="molecule type" value="Genomic_DNA"/>
</dbReference>
<keyword evidence="3" id="KW-1185">Reference proteome</keyword>
<name>A0A9E7KXJ6_9LILI</name>
<evidence type="ECO:0000313" key="3">
    <source>
        <dbReference type="Proteomes" id="UP001055439"/>
    </source>
</evidence>
<organism evidence="2 3">
    <name type="scientific">Musa troglodytarum</name>
    <name type="common">fe'i banana</name>
    <dbReference type="NCBI Taxonomy" id="320322"/>
    <lineage>
        <taxon>Eukaryota</taxon>
        <taxon>Viridiplantae</taxon>
        <taxon>Streptophyta</taxon>
        <taxon>Embryophyta</taxon>
        <taxon>Tracheophyta</taxon>
        <taxon>Spermatophyta</taxon>
        <taxon>Magnoliopsida</taxon>
        <taxon>Liliopsida</taxon>
        <taxon>Zingiberales</taxon>
        <taxon>Musaceae</taxon>
        <taxon>Musa</taxon>
    </lineage>
</organism>